<name>A0A9W4TBB0_9GLOM</name>
<reference evidence="1" key="1">
    <citation type="submission" date="2022-08" db="EMBL/GenBank/DDBJ databases">
        <authorList>
            <person name="Kallberg Y."/>
            <person name="Tangrot J."/>
            <person name="Rosling A."/>
        </authorList>
    </citation>
    <scope>NUCLEOTIDE SEQUENCE</scope>
    <source>
        <strain evidence="1">Wild A</strain>
    </source>
</reference>
<evidence type="ECO:0000313" key="1">
    <source>
        <dbReference type="EMBL" id="CAI2197250.1"/>
    </source>
</evidence>
<gene>
    <name evidence="1" type="ORF">FWILDA_LOCUS17983</name>
</gene>
<proteinExistence type="predicted"/>
<evidence type="ECO:0000313" key="2">
    <source>
        <dbReference type="Proteomes" id="UP001153678"/>
    </source>
</evidence>
<keyword evidence="2" id="KW-1185">Reference proteome</keyword>
<organism evidence="1 2">
    <name type="scientific">Funneliformis geosporum</name>
    <dbReference type="NCBI Taxonomy" id="1117311"/>
    <lineage>
        <taxon>Eukaryota</taxon>
        <taxon>Fungi</taxon>
        <taxon>Fungi incertae sedis</taxon>
        <taxon>Mucoromycota</taxon>
        <taxon>Glomeromycotina</taxon>
        <taxon>Glomeromycetes</taxon>
        <taxon>Glomerales</taxon>
        <taxon>Glomeraceae</taxon>
        <taxon>Funneliformis</taxon>
    </lineage>
</organism>
<feature type="non-terminal residue" evidence="1">
    <location>
        <position position="99"/>
    </location>
</feature>
<dbReference type="EMBL" id="CAMKVN010015931">
    <property type="protein sequence ID" value="CAI2197250.1"/>
    <property type="molecule type" value="Genomic_DNA"/>
</dbReference>
<sequence length="99" mass="11461">PKFNKKPIYNLPSNKYQEFTNAYVYSIMVKTGNGTPNRDNWSLGTSSITHMQDLERLTLDPQYNDTLKTDGEIRPIWVLLVDGGPDENPRHLKNIKMYC</sequence>
<dbReference type="AlphaFoldDB" id="A0A9W4TBB0"/>
<accession>A0A9W4TBB0</accession>
<protein>
    <submittedName>
        <fullName evidence="1">6766_t:CDS:1</fullName>
    </submittedName>
</protein>
<dbReference type="Proteomes" id="UP001153678">
    <property type="component" value="Unassembled WGS sequence"/>
</dbReference>
<comment type="caution">
    <text evidence="1">The sequence shown here is derived from an EMBL/GenBank/DDBJ whole genome shotgun (WGS) entry which is preliminary data.</text>
</comment>